<dbReference type="Gene3D" id="3.40.366.10">
    <property type="entry name" value="Malonyl-Coenzyme A Acyl Carrier Protein, domain 2"/>
    <property type="match status" value="1"/>
</dbReference>
<dbReference type="EC" id="2.3.1.39" evidence="1"/>
<gene>
    <name evidence="7" type="ORF">C8D90_1024</name>
</gene>
<evidence type="ECO:0000256" key="3">
    <source>
        <dbReference type="ARBA" id="ARBA00023315"/>
    </source>
</evidence>
<dbReference type="SUPFAM" id="SSF52151">
    <property type="entry name" value="FabD/lysophospholipase-like"/>
    <property type="match status" value="1"/>
</dbReference>
<dbReference type="AlphaFoldDB" id="A0A370R0T0"/>
<dbReference type="Proteomes" id="UP000254848">
    <property type="component" value="Unassembled WGS sequence"/>
</dbReference>
<dbReference type="NCBIfam" id="TIGR00128">
    <property type="entry name" value="fabD"/>
    <property type="match status" value="1"/>
</dbReference>
<dbReference type="Gene3D" id="3.20.20.70">
    <property type="entry name" value="Aldolase class I"/>
    <property type="match status" value="1"/>
</dbReference>
<accession>A0A370R0T0</accession>
<dbReference type="Gene3D" id="3.30.70.250">
    <property type="entry name" value="Malonyl-CoA ACP transacylase, ACP-binding"/>
    <property type="match status" value="1"/>
</dbReference>
<dbReference type="InterPro" id="IPR014043">
    <property type="entry name" value="Acyl_transferase_dom"/>
</dbReference>
<dbReference type="Pfam" id="PF21607">
    <property type="entry name" value="FabD_helical_ins"/>
    <property type="match status" value="1"/>
</dbReference>
<evidence type="ECO:0000256" key="4">
    <source>
        <dbReference type="ARBA" id="ARBA00048462"/>
    </source>
</evidence>
<keyword evidence="3 7" id="KW-0012">Acyltransferase</keyword>
<dbReference type="SUPFAM" id="SSF51412">
    <property type="entry name" value="Inosine monophosphate dehydrogenase (IMPDH)"/>
    <property type="match status" value="1"/>
</dbReference>
<dbReference type="EMBL" id="QRAP01000002">
    <property type="protein sequence ID" value="RDK95533.1"/>
    <property type="molecule type" value="Genomic_DNA"/>
</dbReference>
<keyword evidence="8" id="KW-1185">Reference proteome</keyword>
<dbReference type="InterPro" id="IPR004410">
    <property type="entry name" value="Malonyl_CoA-ACP_transAc_FabD"/>
</dbReference>
<proteinExistence type="predicted"/>
<evidence type="ECO:0000313" key="7">
    <source>
        <dbReference type="EMBL" id="RDK95533.1"/>
    </source>
</evidence>
<sequence length="768" mass="84437">MQVLLFPGQGSQFKGMGQDLWAAYPALAEEASEILGYSIRDLCLNDPQNQLGLTHFTQPALYVVNALHFYRWQESGIQADALAGHSLGEYSALLAGGAFDFATGLRLVQKRGQLMSEASGGGMAAVLGMRADALQDFLREQGLETIDIANQNSPNQSVIAGDIAALERAEQLLRPLNVNCVRLNVSAAFHSRHMRQAQQEFALFLREFELNDPVLPVIANVTARPYQPGEVASLLAQQIASPVRWTESIRYLMGMGEFDYVEMGADPKRMGGRVLGKMVDEIRRTETAIVAPPPQPVQKQQADEPRPGTLADDTPSPGGDARRLGSAVFRQRYGLKYAYIAGAMFRATSSVELVVRMGKAGMIGYFGAGGLSLPEIESAIQRIQNQLSEGQSWGVNLLANHDDPEQERATVELFLKYGVRYVEAAAFMQMTLPLALFRIKGLYRDAEGKVCCRNHVLGKVSRLEVAEAFMSPIPAHLINILLAEGAISAGQAEMARETPMSHEICVEADSGGHTDGGIPTILLPTMLQLRRTLAERYQYQTPLCIGLGGGIGAPEAAAAAFAMGADFILTGSINQCSVESGATEMVKALLQDTSIHDMAYAPAGDMFEFGSRVQVLKKKVLFPMRANRLYALYTHYDSIEAIPEAERSKLERTVFKRSLDEVWEECLKYLKAAGRDKDVALASANPKVRMARIFRWYFSYSTLLSFSNSPDDIVNYQVQTGPAIGAFNQWVKGTDMEHWQQRHVDNIALSLLDATARHLCEIQQRLFA</sequence>
<organism evidence="7 8">
    <name type="scientific">Enterobacillus tribolii</name>
    <dbReference type="NCBI Taxonomy" id="1487935"/>
    <lineage>
        <taxon>Bacteria</taxon>
        <taxon>Pseudomonadati</taxon>
        <taxon>Pseudomonadota</taxon>
        <taxon>Gammaproteobacteria</taxon>
        <taxon>Enterobacterales</taxon>
        <taxon>Hafniaceae</taxon>
        <taxon>Enterobacillus</taxon>
    </lineage>
</organism>
<evidence type="ECO:0000256" key="2">
    <source>
        <dbReference type="ARBA" id="ARBA00022679"/>
    </source>
</evidence>
<feature type="domain" description="Malonyl-CoA:ACP transacylase (MAT)" evidence="6">
    <location>
        <begin position="5"/>
        <end position="348"/>
    </location>
</feature>
<evidence type="ECO:0000313" key="8">
    <source>
        <dbReference type="Proteomes" id="UP000254848"/>
    </source>
</evidence>
<dbReference type="InterPro" id="IPR050858">
    <property type="entry name" value="Mal-CoA-ACP_Trans/PKS_FabD"/>
</dbReference>
<feature type="region of interest" description="Disordered" evidence="5">
    <location>
        <begin position="289"/>
        <end position="323"/>
    </location>
</feature>
<comment type="caution">
    <text evidence="7">The sequence shown here is derived from an EMBL/GenBank/DDBJ whole genome shotgun (WGS) entry which is preliminary data.</text>
</comment>
<keyword evidence="2 7" id="KW-0808">Transferase</keyword>
<dbReference type="RefSeq" id="WP_115457783.1">
    <property type="nucleotide sequence ID" value="NZ_QRAP01000002.1"/>
</dbReference>
<dbReference type="GO" id="GO:0006633">
    <property type="term" value="P:fatty acid biosynthetic process"/>
    <property type="evidence" value="ECO:0007669"/>
    <property type="project" value="TreeGrafter"/>
</dbReference>
<dbReference type="InterPro" id="IPR049489">
    <property type="entry name" value="FabD-like_helical_ins"/>
</dbReference>
<dbReference type="SUPFAM" id="SSF55048">
    <property type="entry name" value="Probable ACP-binding domain of malonyl-CoA ACP transacylase"/>
    <property type="match status" value="1"/>
</dbReference>
<dbReference type="InterPro" id="IPR013785">
    <property type="entry name" value="Aldolase_TIM"/>
</dbReference>
<dbReference type="PANTHER" id="PTHR42681">
    <property type="entry name" value="MALONYL-COA-ACYL CARRIER PROTEIN TRANSACYLASE, MITOCHONDRIAL"/>
    <property type="match status" value="1"/>
</dbReference>
<name>A0A370R0T0_9GAMM</name>
<dbReference type="GO" id="GO:0004314">
    <property type="term" value="F:[acyl-carrier-protein] S-malonyltransferase activity"/>
    <property type="evidence" value="ECO:0007669"/>
    <property type="project" value="UniProtKB-EC"/>
</dbReference>
<dbReference type="InterPro" id="IPR014179">
    <property type="entry name" value="PfaD-like_TIM-barrel"/>
</dbReference>
<dbReference type="OrthoDB" id="9808564at2"/>
<evidence type="ECO:0000256" key="1">
    <source>
        <dbReference type="ARBA" id="ARBA00013258"/>
    </source>
</evidence>
<dbReference type="NCBIfam" id="TIGR02814">
    <property type="entry name" value="pfaD_fam"/>
    <property type="match status" value="1"/>
</dbReference>
<protein>
    <recommendedName>
        <fullName evidence="1">[acyl-carrier-protein] S-malonyltransferase</fullName>
        <ecNumber evidence="1">2.3.1.39</ecNumber>
    </recommendedName>
</protein>
<dbReference type="PANTHER" id="PTHR42681:SF1">
    <property type="entry name" value="MALONYL-COA-ACYL CARRIER PROTEIN TRANSACYLASE, MITOCHONDRIAL"/>
    <property type="match status" value="1"/>
</dbReference>
<dbReference type="GO" id="GO:0005829">
    <property type="term" value="C:cytosol"/>
    <property type="evidence" value="ECO:0007669"/>
    <property type="project" value="TreeGrafter"/>
</dbReference>
<evidence type="ECO:0000256" key="5">
    <source>
        <dbReference type="SAM" id="MobiDB-lite"/>
    </source>
</evidence>
<dbReference type="InterPro" id="IPR016036">
    <property type="entry name" value="Malonyl_transacylase_ACP-bd"/>
</dbReference>
<reference evidence="7 8" key="1">
    <citation type="submission" date="2018-07" db="EMBL/GenBank/DDBJ databases">
        <title>Genomic Encyclopedia of Type Strains, Phase IV (KMG-IV): sequencing the most valuable type-strain genomes for metagenomic binning, comparative biology and taxonomic classification.</title>
        <authorList>
            <person name="Goeker M."/>
        </authorList>
    </citation>
    <scope>NUCLEOTIDE SEQUENCE [LARGE SCALE GENOMIC DNA]</scope>
    <source>
        <strain evidence="7 8">DSM 103736</strain>
    </source>
</reference>
<dbReference type="InterPro" id="IPR001227">
    <property type="entry name" value="Ac_transferase_dom_sf"/>
</dbReference>
<dbReference type="Pfam" id="PF00698">
    <property type="entry name" value="Acyl_transf_1"/>
    <property type="match status" value="1"/>
</dbReference>
<dbReference type="SMART" id="SM00827">
    <property type="entry name" value="PKS_AT"/>
    <property type="match status" value="1"/>
</dbReference>
<comment type="catalytic activity">
    <reaction evidence="4">
        <text>holo-[ACP] + malonyl-CoA = malonyl-[ACP] + CoA</text>
        <dbReference type="Rhea" id="RHEA:41792"/>
        <dbReference type="Rhea" id="RHEA-COMP:9623"/>
        <dbReference type="Rhea" id="RHEA-COMP:9685"/>
        <dbReference type="ChEBI" id="CHEBI:57287"/>
        <dbReference type="ChEBI" id="CHEBI:57384"/>
        <dbReference type="ChEBI" id="CHEBI:64479"/>
        <dbReference type="ChEBI" id="CHEBI:78449"/>
        <dbReference type="EC" id="2.3.1.39"/>
    </reaction>
</comment>
<dbReference type="InterPro" id="IPR016035">
    <property type="entry name" value="Acyl_Trfase/lysoPLipase"/>
</dbReference>
<evidence type="ECO:0000259" key="6">
    <source>
        <dbReference type="SMART" id="SM00827"/>
    </source>
</evidence>